<dbReference type="Proteomes" id="UP000216840">
    <property type="component" value="Unassembled WGS sequence"/>
</dbReference>
<comment type="caution">
    <text evidence="2">The sequence shown here is derived from an EMBL/GenBank/DDBJ whole genome shotgun (WGS) entry which is preliminary data.</text>
</comment>
<proteinExistence type="predicted"/>
<dbReference type="OrthoDB" id="1139505at2"/>
<feature type="transmembrane region" description="Helical" evidence="1">
    <location>
        <begin position="68"/>
        <end position="91"/>
    </location>
</feature>
<dbReference type="EMBL" id="NGJN01000006">
    <property type="protein sequence ID" value="OZV67727.1"/>
    <property type="molecule type" value="Genomic_DNA"/>
</dbReference>
<evidence type="ECO:0000256" key="1">
    <source>
        <dbReference type="SAM" id="Phobius"/>
    </source>
</evidence>
<accession>A0A265URN4</accession>
<dbReference type="AlphaFoldDB" id="A0A265URN4"/>
<keyword evidence="3" id="KW-1185">Reference proteome</keyword>
<organism evidence="2 3">
    <name type="scientific">Winogradskyella aurantia</name>
    <dbReference type="NCBI Taxonomy" id="1915063"/>
    <lineage>
        <taxon>Bacteria</taxon>
        <taxon>Pseudomonadati</taxon>
        <taxon>Bacteroidota</taxon>
        <taxon>Flavobacteriia</taxon>
        <taxon>Flavobacteriales</taxon>
        <taxon>Flavobacteriaceae</taxon>
        <taxon>Winogradskyella</taxon>
    </lineage>
</organism>
<dbReference type="RefSeq" id="WP_094969021.1">
    <property type="nucleotide sequence ID" value="NZ_NGJN01000006.1"/>
</dbReference>
<reference evidence="2 3" key="1">
    <citation type="submission" date="2017-05" db="EMBL/GenBank/DDBJ databases">
        <title>The draft genome sequence of Idiomarina salinarum WNB302.</title>
        <authorList>
            <person name="Sun Y."/>
            <person name="Chen B."/>
            <person name="Du Z."/>
        </authorList>
    </citation>
    <scope>NUCLEOTIDE SEQUENCE [LARGE SCALE GENOMIC DNA]</scope>
    <source>
        <strain evidence="2 3">WNB302</strain>
    </source>
</reference>
<evidence type="ECO:0000313" key="2">
    <source>
        <dbReference type="EMBL" id="OZV67727.1"/>
    </source>
</evidence>
<evidence type="ECO:0000313" key="3">
    <source>
        <dbReference type="Proteomes" id="UP000216840"/>
    </source>
</evidence>
<keyword evidence="1" id="KW-0472">Membrane</keyword>
<sequence length="94" mass="11001">MGLMKTKKNRKFNYKPRYYKGDGNPYELKHKFDEYRTTVNPAKGLKGKFNAAMNDYKNNNDESVNKRVLLIVGILIFIFLLIIGFDLSIFFPQS</sequence>
<keyword evidence="1" id="KW-1133">Transmembrane helix</keyword>
<protein>
    <submittedName>
        <fullName evidence="2">Riboflavin synthase subunit beta</fullName>
    </submittedName>
</protein>
<name>A0A265URN4_9FLAO</name>
<gene>
    <name evidence="2" type="ORF">CA834_11735</name>
</gene>
<keyword evidence="1" id="KW-0812">Transmembrane</keyword>